<evidence type="ECO:0000313" key="1">
    <source>
        <dbReference type="EMBL" id="XCM84398.1"/>
    </source>
</evidence>
<gene>
    <name evidence="1" type="ORF">ABWK59_36300</name>
</gene>
<sequence length="49" mass="5592">MLSRSSKNSENWFSAGWDLTPEQETHVLKVLFELFDTFLAEREGAASES</sequence>
<name>A0AAU8K6M8_9ACTN</name>
<proteinExistence type="predicted"/>
<accession>A0AAU8K6M8</accession>
<organism evidence="1">
    <name type="scientific">Kitasatospora camelliae</name>
    <dbReference type="NCBI Taxonomy" id="3156397"/>
    <lineage>
        <taxon>Bacteria</taxon>
        <taxon>Bacillati</taxon>
        <taxon>Actinomycetota</taxon>
        <taxon>Actinomycetes</taxon>
        <taxon>Kitasatosporales</taxon>
        <taxon>Streptomycetaceae</taxon>
        <taxon>Kitasatospora</taxon>
    </lineage>
</organism>
<dbReference type="KEGG" id="kcm:ABWK59_36300"/>
<protein>
    <submittedName>
        <fullName evidence="1">Uncharacterized protein</fullName>
    </submittedName>
</protein>
<reference evidence="1" key="1">
    <citation type="submission" date="2024-06" db="EMBL/GenBank/DDBJ databases">
        <title>The genome sequences of Kitasatospora sp. strain HUAS MG31.</title>
        <authorList>
            <person name="Mo P."/>
        </authorList>
    </citation>
    <scope>NUCLEOTIDE SEQUENCE</scope>
    <source>
        <strain evidence="1">HUAS MG31</strain>
        <plasmid evidence="1">punmamed1</plasmid>
    </source>
</reference>
<dbReference type="EMBL" id="CP159873">
    <property type="protein sequence ID" value="XCM84398.1"/>
    <property type="molecule type" value="Genomic_DNA"/>
</dbReference>
<dbReference type="RefSeq" id="WP_354645333.1">
    <property type="nucleotide sequence ID" value="NZ_CP159873.1"/>
</dbReference>
<keyword evidence="1" id="KW-0614">Plasmid</keyword>
<dbReference type="AlphaFoldDB" id="A0AAU8K6M8"/>
<geneLocation type="plasmid" evidence="1">
    <name>punmamed1</name>
</geneLocation>